<dbReference type="InterPro" id="IPR024983">
    <property type="entry name" value="CHAT_dom"/>
</dbReference>
<name>A0ABP8CY62_9ACTN</name>
<proteinExistence type="predicted"/>
<dbReference type="RefSeq" id="WP_345121599.1">
    <property type="nucleotide sequence ID" value="NZ_BAABAT010000002.1"/>
</dbReference>
<protein>
    <recommendedName>
        <fullName evidence="1">CHAT domain-containing protein</fullName>
    </recommendedName>
</protein>
<reference evidence="3" key="1">
    <citation type="journal article" date="2019" name="Int. J. Syst. Evol. Microbiol.">
        <title>The Global Catalogue of Microorganisms (GCM) 10K type strain sequencing project: providing services to taxonomists for standard genome sequencing and annotation.</title>
        <authorList>
            <consortium name="The Broad Institute Genomics Platform"/>
            <consortium name="The Broad Institute Genome Sequencing Center for Infectious Disease"/>
            <person name="Wu L."/>
            <person name="Ma J."/>
        </authorList>
    </citation>
    <scope>NUCLEOTIDE SEQUENCE [LARGE SCALE GENOMIC DNA]</scope>
    <source>
        <strain evidence="3">JCM 17441</strain>
    </source>
</reference>
<sequence>MDQAADFYAETRRLLRQVRRAPDLDPRPVLAEIARREAEAGGAERAGPRLAMARLIAEGLVAIEDRDRATLMALPGRIDELLPRIDNPGAADALRGFGAVVGVFARWAEGDSGAFEAAAADLRAASAGLDADNPWRDQLAALDTVISGAGAEPVGARLLRSYLIAERSNLGWAERTALGTAIAHQLLSRLDEYPQLATSAIGELRDALRRMSAGDPDRPQVLTLLGLTVLRRARDTLAMPGRWRPFVVRPSLRPRVRARADLRTGVELLEQALAEAAAPSHPGWATGAMALATAYRDAGRDAEARATGLRALRGYAWQALLQSHAAAAAGAAMRAPENAMTVAAWHIADGDAGGAAAALDAGRGLVLHAAASVDDVPALLVEAGASDLAAQWPAGEVPIELRRAAFERLTLGATLLDPPTADEIRAALARAGFDALVYLVADTHAEPAGTAGAAVVVPADGPPAVHRLPNLTAPPYLVRGGGREIGAWAPGPPDELGALCEWAWDAAIGPLLDALGHAEPRLVLVPMGELAGVPWHAARHDGRYAIERAVFSYAASARMLCRTAPAATTGPVLIVGDPDTGGAATDLAGARREALALRELYPGARYVGRLADGTPSPDGAGTPDEVLGWSGGVLHLACHGTVRERTGAGDSSFLLLAGGERLAAERLIAARGTARPGLVVLAACSSGVSGRGPDEAFSLSTAFLAGGSGAVVAAQWSVPDEATSTLMLLFHRYQRRRGLRPVDALRAAQRDLAGTDPGAWAGFVHFGR</sequence>
<dbReference type="EMBL" id="BAABAT010000002">
    <property type="protein sequence ID" value="GAA4244848.1"/>
    <property type="molecule type" value="Genomic_DNA"/>
</dbReference>
<keyword evidence="3" id="KW-1185">Reference proteome</keyword>
<gene>
    <name evidence="2" type="ORF">GCM10022255_009510</name>
</gene>
<comment type="caution">
    <text evidence="2">The sequence shown here is derived from an EMBL/GenBank/DDBJ whole genome shotgun (WGS) entry which is preliminary data.</text>
</comment>
<evidence type="ECO:0000313" key="2">
    <source>
        <dbReference type="EMBL" id="GAA4244848.1"/>
    </source>
</evidence>
<dbReference type="Proteomes" id="UP001500620">
    <property type="component" value="Unassembled WGS sequence"/>
</dbReference>
<dbReference type="Pfam" id="PF12770">
    <property type="entry name" value="CHAT"/>
    <property type="match status" value="1"/>
</dbReference>
<evidence type="ECO:0000259" key="1">
    <source>
        <dbReference type="Pfam" id="PF12770"/>
    </source>
</evidence>
<feature type="domain" description="CHAT" evidence="1">
    <location>
        <begin position="499"/>
        <end position="767"/>
    </location>
</feature>
<evidence type="ECO:0000313" key="3">
    <source>
        <dbReference type="Proteomes" id="UP001500620"/>
    </source>
</evidence>
<organism evidence="2 3">
    <name type="scientific">Dactylosporangium darangshiense</name>
    <dbReference type="NCBI Taxonomy" id="579108"/>
    <lineage>
        <taxon>Bacteria</taxon>
        <taxon>Bacillati</taxon>
        <taxon>Actinomycetota</taxon>
        <taxon>Actinomycetes</taxon>
        <taxon>Micromonosporales</taxon>
        <taxon>Micromonosporaceae</taxon>
        <taxon>Dactylosporangium</taxon>
    </lineage>
</organism>
<accession>A0ABP8CY62</accession>